<comment type="caution">
    <text evidence="1">The sequence shown here is derived from an EMBL/GenBank/DDBJ whole genome shotgun (WGS) entry which is preliminary data.</text>
</comment>
<dbReference type="GO" id="GO:0016787">
    <property type="term" value="F:hydrolase activity"/>
    <property type="evidence" value="ECO:0007669"/>
    <property type="project" value="UniProtKB-KW"/>
</dbReference>
<name>A0A848BM22_9FIRM</name>
<keyword evidence="1" id="KW-0378">Hydrolase</keyword>
<dbReference type="Proteomes" id="UP000591071">
    <property type="component" value="Unassembled WGS sequence"/>
</dbReference>
<dbReference type="SUPFAM" id="SSF56281">
    <property type="entry name" value="Metallo-hydrolase/oxidoreductase"/>
    <property type="match status" value="1"/>
</dbReference>
<dbReference type="Pfam" id="PF13483">
    <property type="entry name" value="Lactamase_B_3"/>
    <property type="match status" value="1"/>
</dbReference>
<gene>
    <name evidence="1" type="ORF">HF872_01470</name>
</gene>
<reference evidence="1 2" key="1">
    <citation type="submission" date="2020-04" db="EMBL/GenBank/DDBJ databases">
        <authorList>
            <person name="Hitch T.C.A."/>
            <person name="Wylensek D."/>
            <person name="Clavel T."/>
        </authorList>
    </citation>
    <scope>NUCLEOTIDE SEQUENCE [LARGE SCALE GENOMIC DNA]</scope>
    <source>
        <strain evidence="1 2">Oil-RF-744-FAT-WT-6-1</strain>
    </source>
</reference>
<protein>
    <submittedName>
        <fullName evidence="1">MBL fold metallo-hydrolase</fullName>
    </submittedName>
</protein>
<dbReference type="InterPro" id="IPR036866">
    <property type="entry name" value="RibonucZ/Hydroxyglut_hydro"/>
</dbReference>
<dbReference type="AlphaFoldDB" id="A0A848BM22"/>
<dbReference type="EMBL" id="JABAFG010000002">
    <property type="protein sequence ID" value="NME27301.1"/>
    <property type="molecule type" value="Genomic_DNA"/>
</dbReference>
<evidence type="ECO:0000313" key="1">
    <source>
        <dbReference type="EMBL" id="NME27301.1"/>
    </source>
</evidence>
<organism evidence="1 2">
    <name type="scientific">Megasphaera hexanoica</name>
    <dbReference type="NCBI Taxonomy" id="1675036"/>
    <lineage>
        <taxon>Bacteria</taxon>
        <taxon>Bacillati</taxon>
        <taxon>Bacillota</taxon>
        <taxon>Negativicutes</taxon>
        <taxon>Veillonellales</taxon>
        <taxon>Veillonellaceae</taxon>
        <taxon>Megasphaera</taxon>
    </lineage>
</organism>
<dbReference type="Gene3D" id="3.60.15.10">
    <property type="entry name" value="Ribonuclease Z/Hydroxyacylglutathione hydrolase-like"/>
    <property type="match status" value="1"/>
</dbReference>
<evidence type="ECO:0000313" key="2">
    <source>
        <dbReference type="Proteomes" id="UP000591071"/>
    </source>
</evidence>
<proteinExistence type="predicted"/>
<dbReference type="PANTHER" id="PTHR42967:SF1">
    <property type="entry name" value="MBL FOLD METALLO-HYDROLASE"/>
    <property type="match status" value="1"/>
</dbReference>
<sequence>MSIQMTYLAHSGFAVETATKVLIFDYYQDEQRVVRRYADGDKPLWFFVSHWHGDHFNRHIIDFSHKAQAYIVNKDVPFRQAPQDKLYSMEVYDTRRIDDAIVTQFGSTDEGGSFLVRTDGLSLFHAGDLNWWHWNGDTDENNENARRLFDAEMKKLDGLTVDVAFFPVDARLEGAREWGVREFLKHVTVKLCLVPMHYFGAPWQPSEAFRKAYPDQSLWIPVHSGDTKLLW</sequence>
<accession>A0A848BM22</accession>
<dbReference type="PANTHER" id="PTHR42967">
    <property type="entry name" value="METAL DEPENDENT HYDROLASE"/>
    <property type="match status" value="1"/>
</dbReference>
<dbReference type="RefSeq" id="WP_170087089.1">
    <property type="nucleotide sequence ID" value="NZ_JABAFG010000002.1"/>
</dbReference>